<dbReference type="Proteomes" id="UP001224997">
    <property type="component" value="Unassembled WGS sequence"/>
</dbReference>
<dbReference type="NCBIfam" id="TIGR01907">
    <property type="entry name" value="casE_Cse3"/>
    <property type="match status" value="1"/>
</dbReference>
<name>A0ABT9JBB8_9RHOB</name>
<evidence type="ECO:0000313" key="2">
    <source>
        <dbReference type="Proteomes" id="UP001224997"/>
    </source>
</evidence>
<evidence type="ECO:0000313" key="1">
    <source>
        <dbReference type="EMBL" id="MDP5306421.1"/>
    </source>
</evidence>
<keyword evidence="2" id="KW-1185">Reference proteome</keyword>
<organism evidence="1 2">
    <name type="scientific">Paracoccus spongiarum</name>
    <dbReference type="NCBI Taxonomy" id="3064387"/>
    <lineage>
        <taxon>Bacteria</taxon>
        <taxon>Pseudomonadati</taxon>
        <taxon>Pseudomonadota</taxon>
        <taxon>Alphaproteobacteria</taxon>
        <taxon>Rhodobacterales</taxon>
        <taxon>Paracoccaceae</taxon>
        <taxon>Paracoccus</taxon>
    </lineage>
</organism>
<dbReference type="RefSeq" id="WP_305962269.1">
    <property type="nucleotide sequence ID" value="NZ_JAVAMQ010000003.1"/>
</dbReference>
<sequence length="251" mass="27827">MTLWLSRLRLAHGPDLDALRPLLDPASRHAGGMDTRERGCRSDAHHRLIWTLFADTPDRTRDFLWRDEGGGRFTLLSHRPPAPSRLFESPETRELAPALEPGDRLAFTLRANATRTVKSTELAPNGKRKRKHIDLVMDRLRPLPGQRDLPPGVESERPKQRLSMAQDAATEWLGRQGVEAGFVPDDVTVGDYSTAALPGHVGRRKGQPQYGILDMSGSLTVTDPAVFVEKLGQGFGRARGFGCGLMLIRRA</sequence>
<protein>
    <submittedName>
        <fullName evidence="1">Type I-E CRISPR-associated protein Cas6/Cse3/CasE</fullName>
    </submittedName>
</protein>
<dbReference type="EMBL" id="JAVAMQ010000003">
    <property type="protein sequence ID" value="MDP5306421.1"/>
    <property type="molecule type" value="Genomic_DNA"/>
</dbReference>
<gene>
    <name evidence="1" type="primary">cas6e</name>
    <name evidence="1" type="ORF">Q5Y72_04885</name>
</gene>
<dbReference type="Gene3D" id="3.30.70.1210">
    <property type="entry name" value="Crispr-associated protein, domain 2"/>
    <property type="match status" value="1"/>
</dbReference>
<reference evidence="1 2" key="1">
    <citation type="submission" date="2023-08" db="EMBL/GenBank/DDBJ databases">
        <authorList>
            <person name="Park J.-S."/>
        </authorList>
    </citation>
    <scope>NUCLEOTIDE SEQUENCE [LARGE SCALE GENOMIC DNA]</scope>
    <source>
        <strain evidence="1 2">2205BS29-5</strain>
    </source>
</reference>
<comment type="caution">
    <text evidence="1">The sequence shown here is derived from an EMBL/GenBank/DDBJ whole genome shotgun (WGS) entry which is preliminary data.</text>
</comment>
<dbReference type="InterPro" id="IPR010179">
    <property type="entry name" value="CRISPR-assoc_prot_Cse3"/>
</dbReference>
<dbReference type="SMART" id="SM01101">
    <property type="entry name" value="CRISPR_assoc"/>
    <property type="match status" value="1"/>
</dbReference>
<dbReference type="Pfam" id="PF08798">
    <property type="entry name" value="CRISPR_assoc"/>
    <property type="match status" value="1"/>
</dbReference>
<dbReference type="CDD" id="cd09727">
    <property type="entry name" value="Cas6_I-E"/>
    <property type="match status" value="1"/>
</dbReference>
<proteinExistence type="predicted"/>
<dbReference type="Gene3D" id="3.30.70.1200">
    <property type="entry name" value="Crispr-associated protein, domain 1"/>
    <property type="match status" value="1"/>
</dbReference>
<accession>A0ABT9JBB8</accession>
<dbReference type="SUPFAM" id="SSF117987">
    <property type="entry name" value="CRISPR-associated protein"/>
    <property type="match status" value="2"/>
</dbReference>